<dbReference type="Gene3D" id="1.25.40.20">
    <property type="entry name" value="Ankyrin repeat-containing domain"/>
    <property type="match status" value="1"/>
</dbReference>
<comment type="caution">
    <text evidence="6">The sequence shown here is derived from an EMBL/GenBank/DDBJ whole genome shotgun (WGS) entry which is preliminary data.</text>
</comment>
<dbReference type="EMBL" id="JACBAF010001738">
    <property type="protein sequence ID" value="KAF7173628.1"/>
    <property type="molecule type" value="Genomic_DNA"/>
</dbReference>
<evidence type="ECO:0000313" key="8">
    <source>
        <dbReference type="Proteomes" id="UP000662466"/>
    </source>
</evidence>
<feature type="repeat" description="ANK" evidence="3">
    <location>
        <begin position="101"/>
        <end position="133"/>
    </location>
</feature>
<dbReference type="SMART" id="SM00248">
    <property type="entry name" value="ANK"/>
    <property type="match status" value="1"/>
</dbReference>
<keyword evidence="1" id="KW-0677">Repeat</keyword>
<evidence type="ECO:0000313" key="5">
    <source>
        <dbReference type="EMBL" id="KAF7134028.1"/>
    </source>
</evidence>
<evidence type="ECO:0000313" key="7">
    <source>
        <dbReference type="Proteomes" id="UP000630445"/>
    </source>
</evidence>
<proteinExistence type="predicted"/>
<dbReference type="EMBL" id="JACBAD010001777">
    <property type="protein sequence ID" value="KAF7134028.1"/>
    <property type="molecule type" value="Genomic_DNA"/>
</dbReference>
<evidence type="ECO:0000256" key="1">
    <source>
        <dbReference type="ARBA" id="ARBA00022737"/>
    </source>
</evidence>
<dbReference type="PANTHER" id="PTHR24171">
    <property type="entry name" value="ANKYRIN REPEAT DOMAIN-CONTAINING PROTEIN 39-RELATED"/>
    <property type="match status" value="1"/>
</dbReference>
<evidence type="ECO:0000313" key="6">
    <source>
        <dbReference type="EMBL" id="KAF7173628.1"/>
    </source>
</evidence>
<evidence type="ECO:0000259" key="4">
    <source>
        <dbReference type="Pfam" id="PF24120"/>
    </source>
</evidence>
<dbReference type="InterPro" id="IPR057517">
    <property type="entry name" value="SsdA-like_C"/>
</dbReference>
<dbReference type="PROSITE" id="PS50297">
    <property type="entry name" value="ANK_REP_REGION"/>
    <property type="match status" value="1"/>
</dbReference>
<feature type="domain" description="Single-strand DNA deaminase toxin A-like C-terminal" evidence="4">
    <location>
        <begin position="240"/>
        <end position="306"/>
    </location>
</feature>
<dbReference type="Proteomes" id="UP000630445">
    <property type="component" value="Unassembled WGS sequence"/>
</dbReference>
<accession>A0A8H6QJ27</accession>
<dbReference type="AlphaFoldDB" id="A0A8H6QJ27"/>
<dbReference type="SUPFAM" id="SSF48403">
    <property type="entry name" value="Ankyrin repeat"/>
    <property type="match status" value="1"/>
</dbReference>
<gene>
    <name evidence="5" type="ORF">CNMCM5793_005608</name>
    <name evidence="6" type="ORF">CNMCM6106_007689</name>
</gene>
<dbReference type="Pfam" id="PF12796">
    <property type="entry name" value="Ank_2"/>
    <property type="match status" value="1"/>
</dbReference>
<evidence type="ECO:0000256" key="3">
    <source>
        <dbReference type="PROSITE-ProRule" id="PRU00023"/>
    </source>
</evidence>
<name>A0A8H6QJ27_9EURO</name>
<dbReference type="OrthoDB" id="341259at2759"/>
<protein>
    <recommendedName>
        <fullName evidence="4">Single-strand DNA deaminase toxin A-like C-terminal domain-containing protein</fullName>
    </recommendedName>
</protein>
<dbReference type="InterPro" id="IPR002110">
    <property type="entry name" value="Ankyrin_rpt"/>
</dbReference>
<keyword evidence="7" id="KW-1185">Reference proteome</keyword>
<dbReference type="Pfam" id="PF24120">
    <property type="entry name" value="SsdA_C"/>
    <property type="match status" value="1"/>
</dbReference>
<dbReference type="PROSITE" id="PS50088">
    <property type="entry name" value="ANK_REPEAT"/>
    <property type="match status" value="1"/>
</dbReference>
<reference evidence="6" key="1">
    <citation type="submission" date="2020-06" db="EMBL/GenBank/DDBJ databases">
        <title>Draft genome sequences of strains closely related to Aspergillus parafelis and Aspergillus hiratsukae.</title>
        <authorList>
            <person name="Dos Santos R.A.C."/>
            <person name="Rivero-Menendez O."/>
            <person name="Steenwyk J.L."/>
            <person name="Mead M.E."/>
            <person name="Goldman G.H."/>
            <person name="Alastruey-Izquierdo A."/>
            <person name="Rokas A."/>
        </authorList>
    </citation>
    <scope>NUCLEOTIDE SEQUENCE</scope>
    <source>
        <strain evidence="5">CNM-CM5793</strain>
        <strain evidence="6">CNM-CM6106</strain>
    </source>
</reference>
<organism evidence="6 8">
    <name type="scientific">Aspergillus hiratsukae</name>
    <dbReference type="NCBI Taxonomy" id="1194566"/>
    <lineage>
        <taxon>Eukaryota</taxon>
        <taxon>Fungi</taxon>
        <taxon>Dikarya</taxon>
        <taxon>Ascomycota</taxon>
        <taxon>Pezizomycotina</taxon>
        <taxon>Eurotiomycetes</taxon>
        <taxon>Eurotiomycetidae</taxon>
        <taxon>Eurotiales</taxon>
        <taxon>Aspergillaceae</taxon>
        <taxon>Aspergillus</taxon>
        <taxon>Aspergillus subgen. Fumigati</taxon>
    </lineage>
</organism>
<evidence type="ECO:0000256" key="2">
    <source>
        <dbReference type="ARBA" id="ARBA00023043"/>
    </source>
</evidence>
<dbReference type="InterPro" id="IPR036770">
    <property type="entry name" value="Ankyrin_rpt-contain_sf"/>
</dbReference>
<sequence length="375" mass="42769">MELDAPLGESAIYEPEEERQLRTRLQCMEIDEDVDFDVFLKTDDKGWTQKASIILTSDAVMGDLSSIKSMVGFSACYTERSHGDCRYLVQLGADINTMDLDGRTPLMEAALWGHIEILDFLLQQGADKQKTDKVGMQASDFAIESERNEEERHRRHLRYREDPFVEKRHRRLIRGLLGQKPSVHPVNRISSKDLQDAYFHKSAVSRTISFVLPNKGIKIATQAKTAAFLNRGIPFPVVGARSGWSGAGVKEFALPEAGFHMLDAAYWMPAVLELGRLIGFSFHPHSRDDSLLPGSYYASHAETQLMCFFIRHNYLFREYHDGDTIQDDFLQLFMLQERNRSAQIIISSPPCPDCKRLADHISRTLDVHFDQIMKV</sequence>
<dbReference type="Proteomes" id="UP000662466">
    <property type="component" value="Unassembled WGS sequence"/>
</dbReference>
<dbReference type="PANTHER" id="PTHR24171:SF9">
    <property type="entry name" value="ANKYRIN REPEAT DOMAIN-CONTAINING PROTEIN 39"/>
    <property type="match status" value="1"/>
</dbReference>
<keyword evidence="2 3" id="KW-0040">ANK repeat</keyword>